<comment type="pathway">
    <text evidence="4 12">Purine metabolism; AMP biosynthesis via salvage pathway; AMP from adenine: step 1/1.</text>
</comment>
<evidence type="ECO:0000259" key="13">
    <source>
        <dbReference type="Pfam" id="PF00156"/>
    </source>
</evidence>
<dbReference type="OrthoDB" id="9803963at2"/>
<evidence type="ECO:0000256" key="9">
    <source>
        <dbReference type="ARBA" id="ARBA00022676"/>
    </source>
</evidence>
<dbReference type="NCBIfam" id="NF002636">
    <property type="entry name" value="PRK02304.1-5"/>
    <property type="match status" value="1"/>
</dbReference>
<dbReference type="eggNOG" id="COG0503">
    <property type="taxonomic scope" value="Bacteria"/>
</dbReference>
<evidence type="ECO:0000256" key="6">
    <source>
        <dbReference type="ARBA" id="ARBA00011738"/>
    </source>
</evidence>
<dbReference type="GO" id="GO:0002055">
    <property type="term" value="F:adenine binding"/>
    <property type="evidence" value="ECO:0007669"/>
    <property type="project" value="TreeGrafter"/>
</dbReference>
<organism evidence="14 15">
    <name type="scientific">Weissella oryzae (strain DSM 25784 / JCM 18191 / LMG 30913 / SG25)</name>
    <dbReference type="NCBI Taxonomy" id="1329250"/>
    <lineage>
        <taxon>Bacteria</taxon>
        <taxon>Bacillati</taxon>
        <taxon>Bacillota</taxon>
        <taxon>Bacilli</taxon>
        <taxon>Lactobacillales</taxon>
        <taxon>Lactobacillaceae</taxon>
        <taxon>Weissella</taxon>
    </lineage>
</organism>
<evidence type="ECO:0000256" key="10">
    <source>
        <dbReference type="ARBA" id="ARBA00022679"/>
    </source>
</evidence>
<dbReference type="RefSeq" id="WP_027698563.1">
    <property type="nucleotide sequence ID" value="NZ_DF820486.1"/>
</dbReference>
<dbReference type="InterPro" id="IPR000836">
    <property type="entry name" value="PRTase_dom"/>
</dbReference>
<dbReference type="GO" id="GO:0006166">
    <property type="term" value="P:purine ribonucleoside salvage"/>
    <property type="evidence" value="ECO:0007669"/>
    <property type="project" value="UniProtKB-UniRule"/>
</dbReference>
<proteinExistence type="inferred from homology"/>
<dbReference type="GO" id="GO:0006168">
    <property type="term" value="P:adenine salvage"/>
    <property type="evidence" value="ECO:0007669"/>
    <property type="project" value="InterPro"/>
</dbReference>
<keyword evidence="9 12" id="KW-0328">Glycosyltransferase</keyword>
<name>A0A069CT83_WEIOS</name>
<feature type="domain" description="Phosphoribosyltransferase" evidence="13">
    <location>
        <begin position="34"/>
        <end position="152"/>
    </location>
</feature>
<dbReference type="Pfam" id="PF00156">
    <property type="entry name" value="Pribosyltran"/>
    <property type="match status" value="1"/>
</dbReference>
<keyword evidence="8 12" id="KW-0963">Cytoplasm</keyword>
<accession>A0A069CT83</accession>
<comment type="function">
    <text evidence="2 12">Catalyzes a salvage reaction resulting in the formation of AMP, that is energically less costly than de novo synthesis.</text>
</comment>
<dbReference type="NCBIfam" id="NF002634">
    <property type="entry name" value="PRK02304.1-3"/>
    <property type="match status" value="1"/>
</dbReference>
<dbReference type="HAMAP" id="MF_00004">
    <property type="entry name" value="Aden_phosphoribosyltr"/>
    <property type="match status" value="1"/>
</dbReference>
<dbReference type="EMBL" id="DF820486">
    <property type="protein sequence ID" value="GAK30453.1"/>
    <property type="molecule type" value="Genomic_DNA"/>
</dbReference>
<dbReference type="GO" id="GO:0005737">
    <property type="term" value="C:cytoplasm"/>
    <property type="evidence" value="ECO:0007669"/>
    <property type="project" value="UniProtKB-SubCell"/>
</dbReference>
<dbReference type="NCBIfam" id="NF002633">
    <property type="entry name" value="PRK02304.1-2"/>
    <property type="match status" value="1"/>
</dbReference>
<evidence type="ECO:0000256" key="12">
    <source>
        <dbReference type="HAMAP-Rule" id="MF_00004"/>
    </source>
</evidence>
<dbReference type="FunFam" id="3.40.50.2020:FF:000004">
    <property type="entry name" value="Adenine phosphoribosyltransferase"/>
    <property type="match status" value="1"/>
</dbReference>
<evidence type="ECO:0000256" key="7">
    <source>
        <dbReference type="ARBA" id="ARBA00011893"/>
    </source>
</evidence>
<comment type="catalytic activity">
    <reaction evidence="1 12">
        <text>AMP + diphosphate = 5-phospho-alpha-D-ribose 1-diphosphate + adenine</text>
        <dbReference type="Rhea" id="RHEA:16609"/>
        <dbReference type="ChEBI" id="CHEBI:16708"/>
        <dbReference type="ChEBI" id="CHEBI:33019"/>
        <dbReference type="ChEBI" id="CHEBI:58017"/>
        <dbReference type="ChEBI" id="CHEBI:456215"/>
        <dbReference type="EC" id="2.4.2.7"/>
    </reaction>
</comment>
<comment type="similarity">
    <text evidence="5 12">Belongs to the purine/pyrimidine phosphoribosyltransferase family.</text>
</comment>
<dbReference type="Proteomes" id="UP000030643">
    <property type="component" value="Unassembled WGS sequence"/>
</dbReference>
<dbReference type="NCBIfam" id="TIGR01090">
    <property type="entry name" value="apt"/>
    <property type="match status" value="1"/>
</dbReference>
<dbReference type="UniPathway" id="UPA00588">
    <property type="reaction ID" value="UER00646"/>
</dbReference>
<dbReference type="PANTHER" id="PTHR32315">
    <property type="entry name" value="ADENINE PHOSPHORIBOSYLTRANSFERASE"/>
    <property type="match status" value="1"/>
</dbReference>
<dbReference type="Gene3D" id="3.40.50.2020">
    <property type="match status" value="1"/>
</dbReference>
<reference evidence="15" key="1">
    <citation type="journal article" date="2014" name="Genome Announc.">
        <title>Draft genome sequence of Weissella oryzae SG25T, isolated from fermented rice grains.</title>
        <authorList>
            <person name="Tanizawa Y."/>
            <person name="Fujisawa T."/>
            <person name="Mochizuki T."/>
            <person name="Kaminuma E."/>
            <person name="Suzuki Y."/>
            <person name="Nakamura Y."/>
            <person name="Tohno M."/>
        </authorList>
    </citation>
    <scope>NUCLEOTIDE SEQUENCE [LARGE SCALE GENOMIC DNA]</scope>
    <source>
        <strain evidence="15">DSM 25784 / JCM 18191 / LMG 30913 / SG25</strain>
    </source>
</reference>
<dbReference type="InterPro" id="IPR029057">
    <property type="entry name" value="PRTase-like"/>
</dbReference>
<evidence type="ECO:0000256" key="11">
    <source>
        <dbReference type="ARBA" id="ARBA00022726"/>
    </source>
</evidence>
<evidence type="ECO:0000256" key="2">
    <source>
        <dbReference type="ARBA" id="ARBA00003968"/>
    </source>
</evidence>
<dbReference type="GO" id="GO:0016208">
    <property type="term" value="F:AMP binding"/>
    <property type="evidence" value="ECO:0007669"/>
    <property type="project" value="TreeGrafter"/>
</dbReference>
<sequence>MTLDLYDFVASIPDFPEAGINFRDITPLLADGAAYAEATRQIADYARQKGVSVIVGPESRGFLVGGPVANELGIGLVPARKPGKLPREVIQESYSLEYGKATLEIHTDSIKPGDKVMITDDLLATGGTIAATIRLVERLGGEVVALAFLIELNDLHGRDKLAGYDILTLMNYND</sequence>
<evidence type="ECO:0000256" key="3">
    <source>
        <dbReference type="ARBA" id="ARBA00004496"/>
    </source>
</evidence>
<dbReference type="STRING" id="1329250.WOSG25_030500"/>
<dbReference type="AlphaFoldDB" id="A0A069CT83"/>
<protein>
    <recommendedName>
        <fullName evidence="7 12">Adenine phosphoribosyltransferase</fullName>
        <shortName evidence="12">APRT</shortName>
        <ecNumber evidence="7 12">2.4.2.7</ecNumber>
    </recommendedName>
</protein>
<dbReference type="InterPro" id="IPR005764">
    <property type="entry name" value="Ade_phspho_trans"/>
</dbReference>
<comment type="subcellular location">
    <subcellularLocation>
        <location evidence="3 12">Cytoplasm</location>
    </subcellularLocation>
</comment>
<dbReference type="SUPFAM" id="SSF53271">
    <property type="entry name" value="PRTase-like"/>
    <property type="match status" value="1"/>
</dbReference>
<evidence type="ECO:0000256" key="4">
    <source>
        <dbReference type="ARBA" id="ARBA00004659"/>
    </source>
</evidence>
<keyword evidence="10 12" id="KW-0808">Transferase</keyword>
<dbReference type="InterPro" id="IPR050054">
    <property type="entry name" value="UPRTase/APRTase"/>
</dbReference>
<evidence type="ECO:0000313" key="14">
    <source>
        <dbReference type="EMBL" id="GAK30453.1"/>
    </source>
</evidence>
<dbReference type="PANTHER" id="PTHR32315:SF3">
    <property type="entry name" value="ADENINE PHOSPHORIBOSYLTRANSFERASE"/>
    <property type="match status" value="1"/>
</dbReference>
<dbReference type="GO" id="GO:0003999">
    <property type="term" value="F:adenine phosphoribosyltransferase activity"/>
    <property type="evidence" value="ECO:0007669"/>
    <property type="project" value="UniProtKB-UniRule"/>
</dbReference>
<evidence type="ECO:0000256" key="5">
    <source>
        <dbReference type="ARBA" id="ARBA00008391"/>
    </source>
</evidence>
<dbReference type="EC" id="2.4.2.7" evidence="7 12"/>
<gene>
    <name evidence="12" type="primary">apt</name>
    <name evidence="14" type="ORF">WOSG25_030500</name>
</gene>
<dbReference type="GO" id="GO:0044209">
    <property type="term" value="P:AMP salvage"/>
    <property type="evidence" value="ECO:0007669"/>
    <property type="project" value="UniProtKB-UniRule"/>
</dbReference>
<comment type="subunit">
    <text evidence="6 12">Homodimer.</text>
</comment>
<keyword evidence="11 12" id="KW-0660">Purine salvage</keyword>
<evidence type="ECO:0000256" key="1">
    <source>
        <dbReference type="ARBA" id="ARBA00000868"/>
    </source>
</evidence>
<dbReference type="CDD" id="cd06223">
    <property type="entry name" value="PRTases_typeI"/>
    <property type="match status" value="1"/>
</dbReference>
<evidence type="ECO:0000313" key="15">
    <source>
        <dbReference type="Proteomes" id="UP000030643"/>
    </source>
</evidence>
<keyword evidence="15" id="KW-1185">Reference proteome</keyword>
<evidence type="ECO:0000256" key="8">
    <source>
        <dbReference type="ARBA" id="ARBA00022490"/>
    </source>
</evidence>